<sequence>MKHLLPRDAHEFVQKNPDALFVDCRSDAEYFFVGHALGAMHVAWYDAPDWDLNPEFVTEVKKLAGHSLDRPIVLICRSGKRSVEAAQVLEQAGFTDVSNVLHGFEGDLNAERQRGKLNGWRHDGLPWEQF</sequence>
<dbReference type="Pfam" id="PF00581">
    <property type="entry name" value="Rhodanese"/>
    <property type="match status" value="1"/>
</dbReference>
<evidence type="ECO:0000313" key="3">
    <source>
        <dbReference type="Proteomes" id="UP000321548"/>
    </source>
</evidence>
<feature type="domain" description="Rhodanese" evidence="1">
    <location>
        <begin position="15"/>
        <end position="116"/>
    </location>
</feature>
<dbReference type="SUPFAM" id="SSF52821">
    <property type="entry name" value="Rhodanese/Cell cycle control phosphatase"/>
    <property type="match status" value="1"/>
</dbReference>
<dbReference type="OrthoDB" id="9789585at2"/>
<organism evidence="2 3">
    <name type="scientific">Zeimonas arvi</name>
    <dbReference type="NCBI Taxonomy" id="2498847"/>
    <lineage>
        <taxon>Bacteria</taxon>
        <taxon>Pseudomonadati</taxon>
        <taxon>Pseudomonadota</taxon>
        <taxon>Betaproteobacteria</taxon>
        <taxon>Burkholderiales</taxon>
        <taxon>Burkholderiaceae</taxon>
        <taxon>Zeimonas</taxon>
    </lineage>
</organism>
<evidence type="ECO:0000313" key="2">
    <source>
        <dbReference type="EMBL" id="TXL64689.1"/>
    </source>
</evidence>
<reference evidence="2 3" key="1">
    <citation type="submission" date="2019-06" db="EMBL/GenBank/DDBJ databases">
        <title>Quisquiliibacterium sp. nov., isolated from a maize field.</title>
        <authorList>
            <person name="Lin S.-Y."/>
            <person name="Tsai C.-F."/>
            <person name="Young C.-C."/>
        </authorList>
    </citation>
    <scope>NUCLEOTIDE SEQUENCE [LARGE SCALE GENOMIC DNA]</scope>
    <source>
        <strain evidence="2 3">CC-CFT501</strain>
    </source>
</reference>
<dbReference type="InterPro" id="IPR001763">
    <property type="entry name" value="Rhodanese-like_dom"/>
</dbReference>
<gene>
    <name evidence="2" type="ORF">FHP08_13155</name>
</gene>
<dbReference type="InterPro" id="IPR052367">
    <property type="entry name" value="Thiosulfate_ST/Rhodanese-like"/>
</dbReference>
<keyword evidence="3" id="KW-1185">Reference proteome</keyword>
<dbReference type="EMBL" id="VDUY01000005">
    <property type="protein sequence ID" value="TXL64689.1"/>
    <property type="molecule type" value="Genomic_DNA"/>
</dbReference>
<dbReference type="AlphaFoldDB" id="A0A5C8NU59"/>
<dbReference type="SMART" id="SM00450">
    <property type="entry name" value="RHOD"/>
    <property type="match status" value="1"/>
</dbReference>
<dbReference type="Proteomes" id="UP000321548">
    <property type="component" value="Unassembled WGS sequence"/>
</dbReference>
<accession>A0A5C8NU59</accession>
<comment type="caution">
    <text evidence="2">The sequence shown here is derived from an EMBL/GenBank/DDBJ whole genome shotgun (WGS) entry which is preliminary data.</text>
</comment>
<dbReference type="CDD" id="cd01522">
    <property type="entry name" value="RHOD_1"/>
    <property type="match status" value="1"/>
</dbReference>
<dbReference type="PANTHER" id="PTHR45431:SF3">
    <property type="entry name" value="RHODANESE-LIKE DOMAIN-CONTAINING PROTEIN 15, CHLOROPLASTIC"/>
    <property type="match status" value="1"/>
</dbReference>
<proteinExistence type="predicted"/>
<dbReference type="InterPro" id="IPR036873">
    <property type="entry name" value="Rhodanese-like_dom_sf"/>
</dbReference>
<protein>
    <submittedName>
        <fullName evidence="2">Rhodanese-like domain-containing protein</fullName>
    </submittedName>
</protein>
<name>A0A5C8NU59_9BURK</name>
<dbReference type="RefSeq" id="WP_147704938.1">
    <property type="nucleotide sequence ID" value="NZ_VDUY01000005.1"/>
</dbReference>
<dbReference type="Gene3D" id="3.40.250.10">
    <property type="entry name" value="Rhodanese-like domain"/>
    <property type="match status" value="1"/>
</dbReference>
<dbReference type="PROSITE" id="PS50206">
    <property type="entry name" value="RHODANESE_3"/>
    <property type="match status" value="1"/>
</dbReference>
<evidence type="ECO:0000259" key="1">
    <source>
        <dbReference type="PROSITE" id="PS50206"/>
    </source>
</evidence>
<dbReference type="PANTHER" id="PTHR45431">
    <property type="entry name" value="RHODANESE-LIKE DOMAIN-CONTAINING PROTEIN 15, CHLOROPLASTIC"/>
    <property type="match status" value="1"/>
</dbReference>